<sequence>MGLINGNDNDSFYNGSYIENYDPNNRHVENNIPTTDEEADSDTQSVHSHRQTCQKVRHRRTHISVSQENLANYGRRRGVRRARRVDNLKYLLNLEEKDEELALTDPMSSLEPSSSLFETLLNNPDKMEMWNRFVESSEEEQRRVLNYRGLHDIKEDEEEVGVEEEIGENETVVEHKEGGAGNSEDVWVMILDKRSDNPAYTPQKCYERVDRNLRALLKRRQLPMGMLANLEREIVTFFHEFPKSVFLSDISSSYERMLLHALCQYLNLRSQSYDDDGSRKTQVENLYPGFRPPSLLLTEYLQQNQHSL</sequence>
<keyword evidence="4" id="KW-1185">Reference proteome</keyword>
<dbReference type="GO" id="GO:0003676">
    <property type="term" value="F:nucleic acid binding"/>
    <property type="evidence" value="ECO:0007669"/>
    <property type="project" value="UniProtKB-UniRule"/>
</dbReference>
<dbReference type="CDD" id="cd02325">
    <property type="entry name" value="R3H"/>
    <property type="match status" value="1"/>
</dbReference>
<accession>A0A433SVM1</accession>
<dbReference type="Proteomes" id="UP000271974">
    <property type="component" value="Unassembled WGS sequence"/>
</dbReference>
<dbReference type="Pfam" id="PF13902">
    <property type="entry name" value="R3H-assoc"/>
    <property type="match status" value="1"/>
</dbReference>
<dbReference type="PANTHER" id="PTHR32019">
    <property type="entry name" value="R3H DOMAIN-CONTAINING PROTEIN 4"/>
    <property type="match status" value="1"/>
</dbReference>
<dbReference type="PANTHER" id="PTHR32019:SF2">
    <property type="entry name" value="R3H DOMAIN-CONTAINING PROTEIN 4"/>
    <property type="match status" value="1"/>
</dbReference>
<evidence type="ECO:0000313" key="4">
    <source>
        <dbReference type="Proteomes" id="UP000271974"/>
    </source>
</evidence>
<proteinExistence type="predicted"/>
<dbReference type="AlphaFoldDB" id="A0A433SVM1"/>
<dbReference type="SUPFAM" id="SSF82708">
    <property type="entry name" value="R3H domain"/>
    <property type="match status" value="1"/>
</dbReference>
<feature type="compositionally biased region" description="Basic residues" evidence="1">
    <location>
        <begin position="47"/>
        <end position="61"/>
    </location>
</feature>
<dbReference type="Pfam" id="PF01424">
    <property type="entry name" value="R3H"/>
    <property type="match status" value="1"/>
</dbReference>
<name>A0A433SVM1_ELYCH</name>
<dbReference type="InterPro" id="IPR001374">
    <property type="entry name" value="R3H_dom"/>
</dbReference>
<dbReference type="PROSITE" id="PS51061">
    <property type="entry name" value="R3H"/>
    <property type="match status" value="1"/>
</dbReference>
<dbReference type="STRING" id="188477.A0A433SVM1"/>
<evidence type="ECO:0000313" key="3">
    <source>
        <dbReference type="EMBL" id="RUS73296.1"/>
    </source>
</evidence>
<dbReference type="EMBL" id="RQTK01000954">
    <property type="protein sequence ID" value="RUS73296.1"/>
    <property type="molecule type" value="Genomic_DNA"/>
</dbReference>
<feature type="domain" description="R3H" evidence="2">
    <location>
        <begin position="224"/>
        <end position="287"/>
    </location>
</feature>
<dbReference type="InterPro" id="IPR025952">
    <property type="entry name" value="R3H-assoc_dom"/>
</dbReference>
<reference evidence="3 4" key="1">
    <citation type="submission" date="2019-01" db="EMBL/GenBank/DDBJ databases">
        <title>A draft genome assembly of the solar-powered sea slug Elysia chlorotica.</title>
        <authorList>
            <person name="Cai H."/>
            <person name="Li Q."/>
            <person name="Fang X."/>
            <person name="Li J."/>
            <person name="Curtis N.E."/>
            <person name="Altenburger A."/>
            <person name="Shibata T."/>
            <person name="Feng M."/>
            <person name="Maeda T."/>
            <person name="Schwartz J.A."/>
            <person name="Shigenobu S."/>
            <person name="Lundholm N."/>
            <person name="Nishiyama T."/>
            <person name="Yang H."/>
            <person name="Hasebe M."/>
            <person name="Li S."/>
            <person name="Pierce S.K."/>
            <person name="Wang J."/>
        </authorList>
    </citation>
    <scope>NUCLEOTIDE SEQUENCE [LARGE SCALE GENOMIC DNA]</scope>
    <source>
        <strain evidence="3">EC2010</strain>
        <tissue evidence="3">Whole organism of an adult</tissue>
    </source>
</reference>
<evidence type="ECO:0000259" key="2">
    <source>
        <dbReference type="PROSITE" id="PS51061"/>
    </source>
</evidence>
<gene>
    <name evidence="3" type="ORF">EGW08_018945</name>
</gene>
<evidence type="ECO:0000256" key="1">
    <source>
        <dbReference type="SAM" id="MobiDB-lite"/>
    </source>
</evidence>
<organism evidence="3 4">
    <name type="scientific">Elysia chlorotica</name>
    <name type="common">Eastern emerald elysia</name>
    <name type="synonym">Sea slug</name>
    <dbReference type="NCBI Taxonomy" id="188477"/>
    <lineage>
        <taxon>Eukaryota</taxon>
        <taxon>Metazoa</taxon>
        <taxon>Spiralia</taxon>
        <taxon>Lophotrochozoa</taxon>
        <taxon>Mollusca</taxon>
        <taxon>Gastropoda</taxon>
        <taxon>Heterobranchia</taxon>
        <taxon>Euthyneura</taxon>
        <taxon>Panpulmonata</taxon>
        <taxon>Sacoglossa</taxon>
        <taxon>Placobranchoidea</taxon>
        <taxon>Plakobranchidae</taxon>
        <taxon>Elysia</taxon>
    </lineage>
</organism>
<feature type="region of interest" description="Disordered" evidence="1">
    <location>
        <begin position="20"/>
        <end position="61"/>
    </location>
</feature>
<comment type="caution">
    <text evidence="3">The sequence shown here is derived from an EMBL/GenBank/DDBJ whole genome shotgun (WGS) entry which is preliminary data.</text>
</comment>
<dbReference type="OrthoDB" id="75169at2759"/>
<dbReference type="Gene3D" id="3.30.1370.50">
    <property type="entry name" value="R3H-like domain"/>
    <property type="match status" value="1"/>
</dbReference>
<protein>
    <recommendedName>
        <fullName evidence="2">R3H domain-containing protein</fullName>
    </recommendedName>
</protein>
<dbReference type="InterPro" id="IPR036867">
    <property type="entry name" value="R3H_dom_sf"/>
</dbReference>
<dbReference type="InterPro" id="IPR039629">
    <property type="entry name" value="R3HDM4"/>
</dbReference>